<dbReference type="InterPro" id="IPR038765">
    <property type="entry name" value="Papain-like_cys_pep_sf"/>
</dbReference>
<organism evidence="2 3">
    <name type="scientific">Gaoshiqia sediminis</name>
    <dbReference type="NCBI Taxonomy" id="2986998"/>
    <lineage>
        <taxon>Bacteria</taxon>
        <taxon>Pseudomonadati</taxon>
        <taxon>Bacteroidota</taxon>
        <taxon>Bacteroidia</taxon>
        <taxon>Marinilabiliales</taxon>
        <taxon>Prolixibacteraceae</taxon>
        <taxon>Gaoshiqia</taxon>
    </lineage>
</organism>
<dbReference type="SUPFAM" id="SSF54001">
    <property type="entry name" value="Cysteine proteinases"/>
    <property type="match status" value="1"/>
</dbReference>
<feature type="chain" id="PRO_5041199934" evidence="1">
    <location>
        <begin position="23"/>
        <end position="288"/>
    </location>
</feature>
<keyword evidence="1" id="KW-0732">Signal</keyword>
<keyword evidence="3" id="KW-1185">Reference proteome</keyword>
<accession>A0AA42C534</accession>
<gene>
    <name evidence="2" type="ORF">N2K84_00200</name>
</gene>
<dbReference type="AlphaFoldDB" id="A0AA42C534"/>
<reference evidence="2" key="1">
    <citation type="submission" date="2022-10" db="EMBL/GenBank/DDBJ databases">
        <title>Gaoshiqiia sediminis gen. nov., sp. nov., isolated from coastal sediment.</title>
        <authorList>
            <person name="Yu W.X."/>
            <person name="Mu D.S."/>
            <person name="Du J.Z."/>
            <person name="Liang Y.Q."/>
        </authorList>
    </citation>
    <scope>NUCLEOTIDE SEQUENCE</scope>
    <source>
        <strain evidence="2">A06</strain>
    </source>
</reference>
<dbReference type="InterPro" id="IPR010846">
    <property type="entry name" value="AmiA-like"/>
</dbReference>
<dbReference type="Gene3D" id="2.30.260.10">
    <property type="entry name" value="putative xylanase like domain"/>
    <property type="match status" value="1"/>
</dbReference>
<proteinExistence type="predicted"/>
<feature type="signal peptide" evidence="1">
    <location>
        <begin position="1"/>
        <end position="22"/>
    </location>
</feature>
<evidence type="ECO:0000256" key="1">
    <source>
        <dbReference type="SAM" id="SignalP"/>
    </source>
</evidence>
<dbReference type="EMBL" id="JAPAAF010000001">
    <property type="protein sequence ID" value="MCW0481129.1"/>
    <property type="molecule type" value="Genomic_DNA"/>
</dbReference>
<dbReference type="Proteomes" id="UP001163821">
    <property type="component" value="Unassembled WGS sequence"/>
</dbReference>
<dbReference type="Gene3D" id="1.10.3670.10">
    <property type="entry name" value="Putative xylanase like domain"/>
    <property type="match status" value="1"/>
</dbReference>
<comment type="caution">
    <text evidence="2">The sequence shown here is derived from an EMBL/GenBank/DDBJ whole genome shotgun (WGS) entry which is preliminary data.</text>
</comment>
<evidence type="ECO:0000313" key="3">
    <source>
        <dbReference type="Proteomes" id="UP001163821"/>
    </source>
</evidence>
<protein>
    <submittedName>
        <fullName evidence="2">DUF1460 domain-containing protein</fullName>
    </submittedName>
</protein>
<sequence>MLPKLAFLLMLYIIGHSCQTGAQKTDLQPEQVITTSEDRVILEKLLKRFSAEKMSVPLLTASIGKAFLGTRYVAYTLENGKDEQLVVNLREMDCTTFVENCLALAISLKSGEGNFATFVRNLEKIRYRDGKRDGYLSRLHYFSDWIYDNREKGLITEPITNIGSPFDGMVNFMSTHPDNYPVLKENPELVPLIVQQETVISTRKQVFLKKEQIRLFEDNLQEGDLVGLTTRITGLDISHTGILVRVNNRIHLLHASSSLEKVVISEEPLADLLMNRKSYTGIMVARPR</sequence>
<dbReference type="Pfam" id="PF07313">
    <property type="entry name" value="AmiA-like"/>
    <property type="match status" value="1"/>
</dbReference>
<name>A0AA42C534_9BACT</name>
<evidence type="ECO:0000313" key="2">
    <source>
        <dbReference type="EMBL" id="MCW0481129.1"/>
    </source>
</evidence>
<dbReference type="RefSeq" id="WP_282589734.1">
    <property type="nucleotide sequence ID" value="NZ_JAPAAF010000001.1"/>
</dbReference>